<sequence>METFVKEIADDLGKIREQKPLVHHITNFVVMNETANMTLCLGALPVMAHAREEVEEMVGFAGALVLNIGTLTPELIESMIIAGKKANELGVPAILDPVGAGATILRTDAVKSLLKDVNMAVIRGNSAEIGILAGVGGEIKGVEAIGKNDRIVEAAQSLAKSQGCVVSVTGAEDIITDGERTAFVRNGDAMMATITGTGCMSTTITAGFAAVQNDYFKAATGALVAFGIAGEKAAASTRGKPGSFHALLYDAVYALDSDAIIKEANLQIELPV</sequence>
<comment type="pathway">
    <text evidence="3 11">Cofactor biosynthesis; thiamine diphosphate biosynthesis; 4-methyl-5-(2-phosphoethyl)-thiazole from 5-(2-hydroxyethyl)-4-methylthiazole: step 1/1.</text>
</comment>
<evidence type="ECO:0000256" key="3">
    <source>
        <dbReference type="ARBA" id="ARBA00004868"/>
    </source>
</evidence>
<keyword evidence="4 11" id="KW-0808">Transferase</keyword>
<evidence type="ECO:0000256" key="10">
    <source>
        <dbReference type="ARBA" id="ARBA00022977"/>
    </source>
</evidence>
<dbReference type="HAMAP" id="MF_00228">
    <property type="entry name" value="Thz_kinase"/>
    <property type="match status" value="1"/>
</dbReference>
<comment type="function">
    <text evidence="11">Catalyzes the phosphorylation of the hydroxyl group of 4-methyl-5-beta-hydroxyethylthiazole (THZ).</text>
</comment>
<dbReference type="Proteomes" id="UP000178086">
    <property type="component" value="Unassembled WGS sequence"/>
</dbReference>
<dbReference type="NCBIfam" id="NF006830">
    <property type="entry name" value="PRK09355.1"/>
    <property type="match status" value="1"/>
</dbReference>
<dbReference type="GO" id="GO:0004417">
    <property type="term" value="F:hydroxyethylthiazole kinase activity"/>
    <property type="evidence" value="ECO:0007669"/>
    <property type="project" value="UniProtKB-UniRule"/>
</dbReference>
<dbReference type="GO" id="GO:0009229">
    <property type="term" value="P:thiamine diphosphate biosynthetic process"/>
    <property type="evidence" value="ECO:0007669"/>
    <property type="project" value="UniProtKB-UniRule"/>
</dbReference>
<evidence type="ECO:0000256" key="2">
    <source>
        <dbReference type="ARBA" id="ARBA00001946"/>
    </source>
</evidence>
<dbReference type="NCBIfam" id="TIGR00694">
    <property type="entry name" value="thiM"/>
    <property type="match status" value="1"/>
</dbReference>
<feature type="binding site" evidence="11">
    <location>
        <position position="123"/>
    </location>
    <ligand>
        <name>ATP</name>
        <dbReference type="ChEBI" id="CHEBI:30616"/>
    </ligand>
</feature>
<dbReference type="AlphaFoldDB" id="A0A1F2UHC2"/>
<proteinExistence type="inferred from homology"/>
<dbReference type="InterPro" id="IPR000417">
    <property type="entry name" value="Hyethyz_kinase"/>
</dbReference>
<comment type="caution">
    <text evidence="12">The sequence shown here is derived from an EMBL/GenBank/DDBJ whole genome shotgun (WGS) entry which is preliminary data.</text>
</comment>
<dbReference type="PRINTS" id="PR01099">
    <property type="entry name" value="HYETHTZKNASE"/>
</dbReference>
<keyword evidence="8 11" id="KW-0067">ATP-binding</keyword>
<comment type="cofactor">
    <cofactor evidence="2 11">
        <name>Mg(2+)</name>
        <dbReference type="ChEBI" id="CHEBI:18420"/>
    </cofactor>
</comment>
<organism evidence="12 13">
    <name type="scientific">Candidatus Aquicultor primus</name>
    <dbReference type="NCBI Taxonomy" id="1797195"/>
    <lineage>
        <taxon>Bacteria</taxon>
        <taxon>Bacillati</taxon>
        <taxon>Actinomycetota</taxon>
        <taxon>Candidatus Aquicultoria</taxon>
        <taxon>Candidatus Aquicultorales</taxon>
        <taxon>Candidatus Aquicultoraceae</taxon>
        <taxon>Candidatus Aquicultor</taxon>
    </lineage>
</organism>
<evidence type="ECO:0000256" key="5">
    <source>
        <dbReference type="ARBA" id="ARBA00022723"/>
    </source>
</evidence>
<keyword evidence="5 11" id="KW-0479">Metal-binding</keyword>
<dbReference type="EC" id="2.7.1.50" evidence="11"/>
<feature type="binding site" evidence="11">
    <location>
        <position position="169"/>
    </location>
    <ligand>
        <name>ATP</name>
        <dbReference type="ChEBI" id="CHEBI:30616"/>
    </ligand>
</feature>
<evidence type="ECO:0000256" key="11">
    <source>
        <dbReference type="HAMAP-Rule" id="MF_00228"/>
    </source>
</evidence>
<name>A0A1F2UHC2_9ACTN</name>
<reference evidence="12 13" key="1">
    <citation type="journal article" date="2016" name="Nat. Commun.">
        <title>Thousands of microbial genomes shed light on interconnected biogeochemical processes in an aquifer system.</title>
        <authorList>
            <person name="Anantharaman K."/>
            <person name="Brown C.T."/>
            <person name="Hug L.A."/>
            <person name="Sharon I."/>
            <person name="Castelle C.J."/>
            <person name="Probst A.J."/>
            <person name="Thomas B.C."/>
            <person name="Singh A."/>
            <person name="Wilkins M.J."/>
            <person name="Karaoz U."/>
            <person name="Brodie E.L."/>
            <person name="Williams K.H."/>
            <person name="Hubbard S.S."/>
            <person name="Banfield J.F."/>
        </authorList>
    </citation>
    <scope>NUCLEOTIDE SEQUENCE [LARGE SCALE GENOMIC DNA]</scope>
</reference>
<evidence type="ECO:0000256" key="4">
    <source>
        <dbReference type="ARBA" id="ARBA00022679"/>
    </source>
</evidence>
<dbReference type="PIRSF" id="PIRSF000513">
    <property type="entry name" value="Thz_kinase"/>
    <property type="match status" value="1"/>
</dbReference>
<dbReference type="Pfam" id="PF02110">
    <property type="entry name" value="HK"/>
    <property type="match status" value="1"/>
</dbReference>
<protein>
    <recommendedName>
        <fullName evidence="11">Hydroxyethylthiazole kinase</fullName>
        <ecNumber evidence="11">2.7.1.50</ecNumber>
    </recommendedName>
    <alternativeName>
        <fullName evidence="11">4-methyl-5-beta-hydroxyethylthiazole kinase</fullName>
        <shortName evidence="11">TH kinase</shortName>
        <shortName evidence="11">Thz kinase</shortName>
    </alternativeName>
</protein>
<evidence type="ECO:0000313" key="12">
    <source>
        <dbReference type="EMBL" id="OFW32437.1"/>
    </source>
</evidence>
<comment type="catalytic activity">
    <reaction evidence="1 11">
        <text>5-(2-hydroxyethyl)-4-methylthiazole + ATP = 4-methyl-5-(2-phosphooxyethyl)-thiazole + ADP + H(+)</text>
        <dbReference type="Rhea" id="RHEA:24212"/>
        <dbReference type="ChEBI" id="CHEBI:15378"/>
        <dbReference type="ChEBI" id="CHEBI:17957"/>
        <dbReference type="ChEBI" id="CHEBI:30616"/>
        <dbReference type="ChEBI" id="CHEBI:58296"/>
        <dbReference type="ChEBI" id="CHEBI:456216"/>
        <dbReference type="EC" id="2.7.1.50"/>
    </reaction>
</comment>
<dbReference type="EMBL" id="MELI01000095">
    <property type="protein sequence ID" value="OFW32437.1"/>
    <property type="molecule type" value="Genomic_DNA"/>
</dbReference>
<feature type="binding site" evidence="11">
    <location>
        <position position="196"/>
    </location>
    <ligand>
        <name>substrate</name>
    </ligand>
</feature>
<comment type="similarity">
    <text evidence="11">Belongs to the Thz kinase family.</text>
</comment>
<dbReference type="Gene3D" id="3.40.1190.20">
    <property type="match status" value="1"/>
</dbReference>
<dbReference type="GO" id="GO:0005524">
    <property type="term" value="F:ATP binding"/>
    <property type="evidence" value="ECO:0007669"/>
    <property type="project" value="UniProtKB-UniRule"/>
</dbReference>
<evidence type="ECO:0000256" key="1">
    <source>
        <dbReference type="ARBA" id="ARBA00001771"/>
    </source>
</evidence>
<evidence type="ECO:0000313" key="13">
    <source>
        <dbReference type="Proteomes" id="UP000178086"/>
    </source>
</evidence>
<accession>A0A1F2UHC2</accession>
<gene>
    <name evidence="11" type="primary">thiM</name>
    <name evidence="12" type="ORF">A2074_03580</name>
</gene>
<dbReference type="InterPro" id="IPR029056">
    <property type="entry name" value="Ribokinase-like"/>
</dbReference>
<dbReference type="GO" id="GO:0000287">
    <property type="term" value="F:magnesium ion binding"/>
    <property type="evidence" value="ECO:0007669"/>
    <property type="project" value="UniProtKB-UniRule"/>
</dbReference>
<dbReference type="UniPathway" id="UPA00060">
    <property type="reaction ID" value="UER00139"/>
</dbReference>
<feature type="binding site" evidence="11">
    <location>
        <position position="47"/>
    </location>
    <ligand>
        <name>substrate</name>
    </ligand>
</feature>
<keyword evidence="6 11" id="KW-0547">Nucleotide-binding</keyword>
<dbReference type="CDD" id="cd01170">
    <property type="entry name" value="THZ_kinase"/>
    <property type="match status" value="1"/>
</dbReference>
<evidence type="ECO:0000256" key="8">
    <source>
        <dbReference type="ARBA" id="ARBA00022840"/>
    </source>
</evidence>
<keyword evidence="10 11" id="KW-0784">Thiamine biosynthesis</keyword>
<evidence type="ECO:0000256" key="6">
    <source>
        <dbReference type="ARBA" id="ARBA00022741"/>
    </source>
</evidence>
<dbReference type="GO" id="GO:0009228">
    <property type="term" value="P:thiamine biosynthetic process"/>
    <property type="evidence" value="ECO:0007669"/>
    <property type="project" value="UniProtKB-KW"/>
</dbReference>
<dbReference type="SUPFAM" id="SSF53613">
    <property type="entry name" value="Ribokinase-like"/>
    <property type="match status" value="1"/>
</dbReference>
<evidence type="ECO:0000256" key="9">
    <source>
        <dbReference type="ARBA" id="ARBA00022842"/>
    </source>
</evidence>
<evidence type="ECO:0000256" key="7">
    <source>
        <dbReference type="ARBA" id="ARBA00022777"/>
    </source>
</evidence>
<keyword evidence="7 11" id="KW-0418">Kinase</keyword>
<keyword evidence="9 11" id="KW-0460">Magnesium</keyword>